<dbReference type="PANTHER" id="PTHR43668">
    <property type="entry name" value="ALLANTOINASE"/>
    <property type="match status" value="1"/>
</dbReference>
<protein>
    <submittedName>
        <fullName evidence="7">Dihydroorotase</fullName>
    </submittedName>
</protein>
<dbReference type="AlphaFoldDB" id="A0A9W6MM45"/>
<evidence type="ECO:0000313" key="8">
    <source>
        <dbReference type="Proteomes" id="UP001143486"/>
    </source>
</evidence>
<dbReference type="InterPro" id="IPR011059">
    <property type="entry name" value="Metal-dep_hydrolase_composite"/>
</dbReference>
<comment type="similarity">
    <text evidence="3">Belongs to the metallo-dependent hydrolases superfamily. DHOase family. Class I DHOase subfamily.</text>
</comment>
<gene>
    <name evidence="7" type="ORF">GCM10017621_01010</name>
</gene>
<dbReference type="GO" id="GO:0046872">
    <property type="term" value="F:metal ion binding"/>
    <property type="evidence" value="ECO:0007669"/>
    <property type="project" value="UniProtKB-KW"/>
</dbReference>
<keyword evidence="4" id="KW-0479">Metal-binding</keyword>
<dbReference type="GO" id="GO:0004038">
    <property type="term" value="F:allantoinase activity"/>
    <property type="evidence" value="ECO:0007669"/>
    <property type="project" value="TreeGrafter"/>
</dbReference>
<sequence length="446" mass="48388">MSRTFDLILKGGEVVNHDGRGVADIGVTGGKTVEIGDLSQASAAETIDCTGLLVVPGVIDTQVHFREPGMEWKEDLQSGSLAAVMGGVTAVFEMPNTEPTTTSPDMHLDKLARAKNRMHCDHAFYAGATSENSGLLPEMERMVGCCGVKVFMGASTGSLLVKDDEGVERVLNAISRRAAFHSEDEYRLEERRSLAVEGDWTSHPVVRDAEAAILSTKRLVRLARKTGKRIHVLHVSTAEEMDFLAAHRDVASVEATPQHLTLEGPEIYERIKARAQMNPPVRDAYHRAGLWRGLQRGIVDVIGSDHAPHTLEEKARPYPASPSGMPGVQTLVPIMLDHVNAGRLTIERFVDLTSHGAQRIFGIAGKGRMAAGWDADFTLIDMKRSVEITDEWSASKSGWTPFAGMTVTGWPVGTIVRGKSVMRDGALVTEGAGEPVIFQEALPKRG</sequence>
<dbReference type="CDD" id="cd01318">
    <property type="entry name" value="DHOase_IIb"/>
    <property type="match status" value="1"/>
</dbReference>
<evidence type="ECO:0000313" key="7">
    <source>
        <dbReference type="EMBL" id="GLK50593.1"/>
    </source>
</evidence>
<dbReference type="EMBL" id="BSFE01000001">
    <property type="protein sequence ID" value="GLK50593.1"/>
    <property type="molecule type" value="Genomic_DNA"/>
</dbReference>
<dbReference type="RefSeq" id="WP_271184994.1">
    <property type="nucleotide sequence ID" value="NZ_BSFE01000001.1"/>
</dbReference>
<dbReference type="GO" id="GO:0006145">
    <property type="term" value="P:purine nucleobase catabolic process"/>
    <property type="evidence" value="ECO:0007669"/>
    <property type="project" value="TreeGrafter"/>
</dbReference>
<dbReference type="SUPFAM" id="SSF51338">
    <property type="entry name" value="Composite domain of metallo-dependent hydrolases"/>
    <property type="match status" value="1"/>
</dbReference>
<dbReference type="InterPro" id="IPR050138">
    <property type="entry name" value="DHOase/Allantoinase_Hydrolase"/>
</dbReference>
<dbReference type="Proteomes" id="UP001143486">
    <property type="component" value="Unassembled WGS sequence"/>
</dbReference>
<dbReference type="GO" id="GO:0005737">
    <property type="term" value="C:cytoplasm"/>
    <property type="evidence" value="ECO:0007669"/>
    <property type="project" value="TreeGrafter"/>
</dbReference>
<dbReference type="InterPro" id="IPR032466">
    <property type="entry name" value="Metal_Hydrolase"/>
</dbReference>
<dbReference type="Gene3D" id="2.30.40.10">
    <property type="entry name" value="Urease, subunit C, domain 1"/>
    <property type="match status" value="1"/>
</dbReference>
<feature type="domain" description="Amidohydrolase-related" evidence="6">
    <location>
        <begin position="53"/>
        <end position="421"/>
    </location>
</feature>
<dbReference type="Pfam" id="PF01979">
    <property type="entry name" value="Amidohydro_1"/>
    <property type="match status" value="1"/>
</dbReference>
<comment type="function">
    <text evidence="2">Catalyzes the reversible cyclization of carbamoyl aspartate to dihydroorotate.</text>
</comment>
<accession>A0A9W6MM45</accession>
<comment type="cofactor">
    <cofactor evidence="1">
        <name>Zn(2+)</name>
        <dbReference type="ChEBI" id="CHEBI:29105"/>
    </cofactor>
</comment>
<keyword evidence="5" id="KW-0378">Hydrolase</keyword>
<evidence type="ECO:0000256" key="5">
    <source>
        <dbReference type="ARBA" id="ARBA00022801"/>
    </source>
</evidence>
<dbReference type="SUPFAM" id="SSF51556">
    <property type="entry name" value="Metallo-dependent hydrolases"/>
    <property type="match status" value="1"/>
</dbReference>
<organism evidence="7 8">
    <name type="scientific">Maricaulis virginensis</name>
    <dbReference type="NCBI Taxonomy" id="144022"/>
    <lineage>
        <taxon>Bacteria</taxon>
        <taxon>Pseudomonadati</taxon>
        <taxon>Pseudomonadota</taxon>
        <taxon>Alphaproteobacteria</taxon>
        <taxon>Maricaulales</taxon>
        <taxon>Maricaulaceae</taxon>
        <taxon>Maricaulis</taxon>
    </lineage>
</organism>
<dbReference type="Gene3D" id="3.20.20.140">
    <property type="entry name" value="Metal-dependent hydrolases"/>
    <property type="match status" value="1"/>
</dbReference>
<name>A0A9W6MM45_9PROT</name>
<dbReference type="PANTHER" id="PTHR43668:SF4">
    <property type="entry name" value="ALLANTOINASE"/>
    <property type="match status" value="1"/>
</dbReference>
<evidence type="ECO:0000256" key="3">
    <source>
        <dbReference type="ARBA" id="ARBA00010286"/>
    </source>
</evidence>
<dbReference type="NCBIfam" id="NF006559">
    <property type="entry name" value="PRK09060.1"/>
    <property type="match status" value="1"/>
</dbReference>
<dbReference type="PROSITE" id="PS00483">
    <property type="entry name" value="DIHYDROOROTASE_2"/>
    <property type="match status" value="1"/>
</dbReference>
<dbReference type="InterPro" id="IPR002195">
    <property type="entry name" value="Dihydroorotase_CS"/>
</dbReference>
<evidence type="ECO:0000256" key="2">
    <source>
        <dbReference type="ARBA" id="ARBA00002368"/>
    </source>
</evidence>
<comment type="caution">
    <text evidence="7">The sequence shown here is derived from an EMBL/GenBank/DDBJ whole genome shotgun (WGS) entry which is preliminary data.</text>
</comment>
<evidence type="ECO:0000256" key="1">
    <source>
        <dbReference type="ARBA" id="ARBA00001947"/>
    </source>
</evidence>
<evidence type="ECO:0000259" key="6">
    <source>
        <dbReference type="Pfam" id="PF01979"/>
    </source>
</evidence>
<proteinExistence type="inferred from homology"/>
<keyword evidence="8" id="KW-1185">Reference proteome</keyword>
<dbReference type="InterPro" id="IPR006680">
    <property type="entry name" value="Amidohydro-rel"/>
</dbReference>
<dbReference type="NCBIfam" id="TIGR00857">
    <property type="entry name" value="pyrC_multi"/>
    <property type="match status" value="1"/>
</dbReference>
<evidence type="ECO:0000256" key="4">
    <source>
        <dbReference type="ARBA" id="ARBA00022723"/>
    </source>
</evidence>
<reference evidence="7" key="2">
    <citation type="submission" date="2023-01" db="EMBL/GenBank/DDBJ databases">
        <authorList>
            <person name="Sun Q."/>
            <person name="Evtushenko L."/>
        </authorList>
    </citation>
    <scope>NUCLEOTIDE SEQUENCE</scope>
    <source>
        <strain evidence="7">VKM B-1513</strain>
    </source>
</reference>
<reference evidence="7" key="1">
    <citation type="journal article" date="2014" name="Int. J. Syst. Evol. Microbiol.">
        <title>Complete genome sequence of Corynebacterium casei LMG S-19264T (=DSM 44701T), isolated from a smear-ripened cheese.</title>
        <authorList>
            <consortium name="US DOE Joint Genome Institute (JGI-PGF)"/>
            <person name="Walter F."/>
            <person name="Albersmeier A."/>
            <person name="Kalinowski J."/>
            <person name="Ruckert C."/>
        </authorList>
    </citation>
    <scope>NUCLEOTIDE SEQUENCE</scope>
    <source>
        <strain evidence="7">VKM B-1513</strain>
    </source>
</reference>